<gene>
    <name evidence="4" type="ORF">DFO77_106161</name>
</gene>
<sequence length="211" mass="24116">MPQKKFYVIWVGHQTGIVDNWAECQRRIKGYPSARYKSFKTLADAQKAFETPWSEIISTGNKGKTKKTIKENIDPGHQPILRSLAVDAACSGNPGPMEYQGVFTDSGKRWFHAKFPIGTNNIGEFLAIVHGLAELKRQKKDLPIYTDSTIALGWIKKKKCVTKLERSKQTEQLFKTIERAEKWLSTNNWTTKILKWDTKAWGEIPADFGRK</sequence>
<dbReference type="RefSeq" id="WP_114436724.1">
    <property type="nucleotide sequence ID" value="NZ_QPIZ01000006.1"/>
</dbReference>
<accession>A0A368V8D7</accession>
<dbReference type="PIRSF" id="PIRSF037839">
    <property type="entry name" value="Ribonuclease_H"/>
    <property type="match status" value="1"/>
</dbReference>
<keyword evidence="1 2" id="KW-0460">Magnesium</keyword>
<name>A0A368V8D7_9BACT</name>
<keyword evidence="1" id="KW-0378">Hydrolase</keyword>
<dbReference type="Gene3D" id="3.40.970.10">
    <property type="entry name" value="Ribonuclease H1, N-terminal domain"/>
    <property type="match status" value="1"/>
</dbReference>
<dbReference type="SUPFAM" id="SSF53098">
    <property type="entry name" value="Ribonuclease H-like"/>
    <property type="match status" value="1"/>
</dbReference>
<dbReference type="InterPro" id="IPR036397">
    <property type="entry name" value="RNaseH_sf"/>
</dbReference>
<dbReference type="EC" id="3.1.26.4" evidence="1"/>
<comment type="caution">
    <text evidence="4">The sequence shown here is derived from an EMBL/GenBank/DDBJ whole genome shotgun (WGS) entry which is preliminary data.</text>
</comment>
<feature type="binding site" evidence="2">
    <location>
        <position position="207"/>
    </location>
    <ligand>
        <name>Mg(2+)</name>
        <dbReference type="ChEBI" id="CHEBI:18420"/>
        <label>1</label>
    </ligand>
</feature>
<proteinExistence type="inferred from homology"/>
<dbReference type="EMBL" id="QPIZ01000006">
    <property type="protein sequence ID" value="RCW37467.1"/>
    <property type="molecule type" value="Genomic_DNA"/>
</dbReference>
<dbReference type="GO" id="GO:0003676">
    <property type="term" value="F:nucleic acid binding"/>
    <property type="evidence" value="ECO:0007669"/>
    <property type="project" value="UniProtKB-UniRule"/>
</dbReference>
<protein>
    <recommendedName>
        <fullName evidence="1">Ribonuclease H</fullName>
        <ecNumber evidence="1">3.1.26.4</ecNumber>
    </recommendedName>
</protein>
<comment type="subcellular location">
    <subcellularLocation>
        <location evidence="1">Cytoplasm</location>
    </subcellularLocation>
</comment>
<dbReference type="InterPro" id="IPR017290">
    <property type="entry name" value="RNase_H_bac"/>
</dbReference>
<evidence type="ECO:0000259" key="3">
    <source>
        <dbReference type="PROSITE" id="PS50879"/>
    </source>
</evidence>
<keyword evidence="1" id="KW-0963">Cytoplasm</keyword>
<dbReference type="Pfam" id="PF00075">
    <property type="entry name" value="RNase_H"/>
    <property type="match status" value="1"/>
</dbReference>
<dbReference type="GO" id="GO:0005737">
    <property type="term" value="C:cytoplasm"/>
    <property type="evidence" value="ECO:0007669"/>
    <property type="project" value="UniProtKB-SubCell"/>
</dbReference>
<feature type="domain" description="RNase H type-1" evidence="3">
    <location>
        <begin position="78"/>
        <end position="211"/>
    </location>
</feature>
<dbReference type="InterPro" id="IPR011320">
    <property type="entry name" value="RNase_H1_N"/>
</dbReference>
<dbReference type="InterPro" id="IPR037056">
    <property type="entry name" value="RNase_H1_N_sf"/>
</dbReference>
<keyword evidence="1 2" id="KW-0479">Metal-binding</keyword>
<dbReference type="SUPFAM" id="SSF55658">
    <property type="entry name" value="L9 N-domain-like"/>
    <property type="match status" value="1"/>
</dbReference>
<dbReference type="InterPro" id="IPR012337">
    <property type="entry name" value="RNaseH-like_sf"/>
</dbReference>
<evidence type="ECO:0000256" key="2">
    <source>
        <dbReference type="PIRSR" id="PIRSR037839-1"/>
    </source>
</evidence>
<dbReference type="GO" id="GO:0046872">
    <property type="term" value="F:metal ion binding"/>
    <property type="evidence" value="ECO:0007669"/>
    <property type="project" value="UniProtKB-KW"/>
</dbReference>
<keyword evidence="1" id="KW-0540">Nuclease</keyword>
<dbReference type="Gene3D" id="3.30.420.10">
    <property type="entry name" value="Ribonuclease H-like superfamily/Ribonuclease H"/>
    <property type="match status" value="1"/>
</dbReference>
<reference evidence="4 5" key="1">
    <citation type="submission" date="2018-07" db="EMBL/GenBank/DDBJ databases">
        <title>Freshwater and sediment microbial communities from various areas in North America, analyzing microbe dynamics in response to fracking.</title>
        <authorList>
            <person name="Lamendella R."/>
        </authorList>
    </citation>
    <scope>NUCLEOTIDE SEQUENCE [LARGE SCALE GENOMIC DNA]</scope>
    <source>
        <strain evidence="4 5">160A</strain>
    </source>
</reference>
<dbReference type="Pfam" id="PF01693">
    <property type="entry name" value="Cauli_VI"/>
    <property type="match status" value="1"/>
</dbReference>
<feature type="binding site" evidence="2">
    <location>
        <position position="87"/>
    </location>
    <ligand>
        <name>Mg(2+)</name>
        <dbReference type="ChEBI" id="CHEBI:18420"/>
        <label>1</label>
    </ligand>
</feature>
<dbReference type="InterPro" id="IPR002156">
    <property type="entry name" value="RNaseH_domain"/>
</dbReference>
<comment type="function">
    <text evidence="1">Endonuclease that specifically degrades the RNA of RNA-DNA hybrids.</text>
</comment>
<comment type="cofactor">
    <cofactor evidence="2">
        <name>Mn(2+)</name>
        <dbReference type="ChEBI" id="CHEBI:29035"/>
    </cofactor>
    <cofactor evidence="2">
        <name>Mg(2+)</name>
        <dbReference type="ChEBI" id="CHEBI:18420"/>
    </cofactor>
    <text evidence="2">Binds 2 metal ions per subunit. Manganese or magnesium.</text>
</comment>
<dbReference type="GO" id="GO:0004523">
    <property type="term" value="F:RNA-DNA hybrid ribonuclease activity"/>
    <property type="evidence" value="ECO:0007669"/>
    <property type="project" value="UniProtKB-UniRule"/>
</dbReference>
<dbReference type="PROSITE" id="PS50879">
    <property type="entry name" value="RNASE_H_1"/>
    <property type="match status" value="1"/>
</dbReference>
<organism evidence="4 5">
    <name type="scientific">Marinilabilia salmonicolor</name>
    <dbReference type="NCBI Taxonomy" id="989"/>
    <lineage>
        <taxon>Bacteria</taxon>
        <taxon>Pseudomonadati</taxon>
        <taxon>Bacteroidota</taxon>
        <taxon>Bacteroidia</taxon>
        <taxon>Marinilabiliales</taxon>
        <taxon>Marinilabiliaceae</taxon>
        <taxon>Marinilabilia</taxon>
    </lineage>
</organism>
<evidence type="ECO:0000313" key="4">
    <source>
        <dbReference type="EMBL" id="RCW37467.1"/>
    </source>
</evidence>
<dbReference type="InterPro" id="IPR009027">
    <property type="entry name" value="Ribosomal_bL9/RNase_H1_N"/>
</dbReference>
<feature type="binding site" evidence="2">
    <location>
        <position position="147"/>
    </location>
    <ligand>
        <name>Mg(2+)</name>
        <dbReference type="ChEBI" id="CHEBI:18420"/>
        <label>2</label>
    </ligand>
</feature>
<evidence type="ECO:0000256" key="1">
    <source>
        <dbReference type="PIRNR" id="PIRNR037839"/>
    </source>
</evidence>
<keyword evidence="5" id="KW-1185">Reference proteome</keyword>
<keyword evidence="2" id="KW-0464">Manganese</keyword>
<feature type="binding site" evidence="2">
    <location>
        <position position="124"/>
    </location>
    <ligand>
        <name>Mg(2+)</name>
        <dbReference type="ChEBI" id="CHEBI:18420"/>
        <label>2</label>
    </ligand>
</feature>
<evidence type="ECO:0000313" key="5">
    <source>
        <dbReference type="Proteomes" id="UP000252733"/>
    </source>
</evidence>
<dbReference type="Proteomes" id="UP000252733">
    <property type="component" value="Unassembled WGS sequence"/>
</dbReference>
<comment type="catalytic activity">
    <reaction evidence="1">
        <text>Endonucleolytic cleavage to 5'-phosphomonoester.</text>
        <dbReference type="EC" id="3.1.26.4"/>
    </reaction>
</comment>
<dbReference type="AlphaFoldDB" id="A0A368V8D7"/>
<comment type="similarity">
    <text evidence="1">Belongs to the RNase H family.</text>
</comment>
<keyword evidence="1" id="KW-0255">Endonuclease</keyword>